<dbReference type="EMBL" id="MLJW01004310">
    <property type="protein sequence ID" value="OIQ70216.1"/>
    <property type="molecule type" value="Genomic_DNA"/>
</dbReference>
<gene>
    <name evidence="1" type="ORF">GALL_481720</name>
</gene>
<reference evidence="1" key="1">
    <citation type="submission" date="2016-10" db="EMBL/GenBank/DDBJ databases">
        <title>Sequence of Gallionella enrichment culture.</title>
        <authorList>
            <person name="Poehlein A."/>
            <person name="Muehling M."/>
            <person name="Daniel R."/>
        </authorList>
    </citation>
    <scope>NUCLEOTIDE SEQUENCE</scope>
</reference>
<dbReference type="AlphaFoldDB" id="A0A1J5PHF8"/>
<organism evidence="1">
    <name type="scientific">mine drainage metagenome</name>
    <dbReference type="NCBI Taxonomy" id="410659"/>
    <lineage>
        <taxon>unclassified sequences</taxon>
        <taxon>metagenomes</taxon>
        <taxon>ecological metagenomes</taxon>
    </lineage>
</organism>
<protein>
    <submittedName>
        <fullName evidence="1">Uncharacterized protein</fullName>
    </submittedName>
</protein>
<comment type="caution">
    <text evidence="1">The sequence shown here is derived from an EMBL/GenBank/DDBJ whole genome shotgun (WGS) entry which is preliminary data.</text>
</comment>
<evidence type="ECO:0000313" key="1">
    <source>
        <dbReference type="EMBL" id="OIQ70216.1"/>
    </source>
</evidence>
<proteinExistence type="predicted"/>
<accession>A0A1J5PHF8</accession>
<name>A0A1J5PHF8_9ZZZZ</name>
<sequence length="211" mass="24509">MPGGTLYFRTNRDYYKPRFISVSYTHHSNGIEGPTSNANGSINTDSGKFTTNFYTITYHTGKRTDRDNLIITRYNALGIELHAYLIGLGYTYPLKNKYGFVRINGNWLYNIARANSDAVDPEKKIYNNWQRFDFQFTYIADKIYDYSTLDLKKRLNVSLKYYYKFPFMQNVSLLAGIGYRGQDEYNIFFQNSYAYATLGIAAGLSFDMHPK</sequence>